<accession>A0A7G6U1U4</accession>
<dbReference type="Gene3D" id="1.10.10.10">
    <property type="entry name" value="Winged helix-like DNA-binding domain superfamily/Winged helix DNA-binding domain"/>
    <property type="match status" value="1"/>
</dbReference>
<proteinExistence type="predicted"/>
<sequence>MTHEDLELIREIVLHGGAKYTAGNIDRSKYQRLVDLGWLSPLIMNKTDIAYETTKAGEVAAS</sequence>
<organism evidence="1 2">
    <name type="scientific">Tardiphaga robiniae</name>
    <dbReference type="NCBI Taxonomy" id="943830"/>
    <lineage>
        <taxon>Bacteria</taxon>
        <taxon>Pseudomonadati</taxon>
        <taxon>Pseudomonadota</taxon>
        <taxon>Alphaproteobacteria</taxon>
        <taxon>Hyphomicrobiales</taxon>
        <taxon>Nitrobacteraceae</taxon>
        <taxon>Tardiphaga</taxon>
    </lineage>
</organism>
<dbReference type="AlphaFoldDB" id="A0A7G6U1U4"/>
<gene>
    <name evidence="1" type="ORF">HB776_18535</name>
</gene>
<evidence type="ECO:0000313" key="2">
    <source>
        <dbReference type="Proteomes" id="UP000515291"/>
    </source>
</evidence>
<dbReference type="KEGG" id="trb:HB776_18535"/>
<dbReference type="InterPro" id="IPR049277">
    <property type="entry name" value="DUF3860-like"/>
</dbReference>
<protein>
    <submittedName>
        <fullName evidence="1">TenA/THI-4 family protein</fullName>
    </submittedName>
</protein>
<reference evidence="2" key="1">
    <citation type="journal article" date="2020" name="Mol. Plant Microbe">
        <title>Rhizobial microsymbionts of the narrowly endemic Oxytropis species growing in Kamchatka are characterized by significant genetic diversity and possess a set of genes that are associated with T3SS and T6SS secretion systems and can affect the development of symbiosis.</title>
        <authorList>
            <person name="Safronova V."/>
            <person name="Guro P."/>
            <person name="Sazanova A."/>
            <person name="Kuznetsova I."/>
            <person name="Belimov A."/>
            <person name="Yakubov V."/>
            <person name="Chirak E."/>
            <person name="Afonin A."/>
            <person name="Gogolev Y."/>
            <person name="Andronov E."/>
            <person name="Tikhonovich I."/>
        </authorList>
    </citation>
    <scope>NUCLEOTIDE SEQUENCE [LARGE SCALE GENOMIC DNA]</scope>
    <source>
        <strain evidence="2">581</strain>
    </source>
</reference>
<evidence type="ECO:0000313" key="1">
    <source>
        <dbReference type="EMBL" id="QND72976.1"/>
    </source>
</evidence>
<dbReference type="RefSeq" id="WP_093756915.1">
    <property type="nucleotide sequence ID" value="NZ_CP050292.1"/>
</dbReference>
<dbReference type="Proteomes" id="UP000515291">
    <property type="component" value="Chromosome"/>
</dbReference>
<dbReference type="Pfam" id="PF21441">
    <property type="entry name" value="DUF3860-like"/>
    <property type="match status" value="1"/>
</dbReference>
<dbReference type="InterPro" id="IPR036388">
    <property type="entry name" value="WH-like_DNA-bd_sf"/>
</dbReference>
<dbReference type="EMBL" id="CP050292">
    <property type="protein sequence ID" value="QND72976.1"/>
    <property type="molecule type" value="Genomic_DNA"/>
</dbReference>
<name>A0A7G6U1U4_9BRAD</name>